<evidence type="ECO:0000313" key="1">
    <source>
        <dbReference type="EMBL" id="KAK8721975.1"/>
    </source>
</evidence>
<accession>A0AAW0VYR6</accession>
<reference evidence="1 2" key="1">
    <citation type="journal article" date="2024" name="BMC Genomics">
        <title>Genome assembly of redclaw crayfish (Cherax quadricarinatus) provides insights into its immune adaptation and hypoxia tolerance.</title>
        <authorList>
            <person name="Liu Z."/>
            <person name="Zheng J."/>
            <person name="Li H."/>
            <person name="Fang K."/>
            <person name="Wang S."/>
            <person name="He J."/>
            <person name="Zhou D."/>
            <person name="Weng S."/>
            <person name="Chi M."/>
            <person name="Gu Z."/>
            <person name="He J."/>
            <person name="Li F."/>
            <person name="Wang M."/>
        </authorList>
    </citation>
    <scope>NUCLEOTIDE SEQUENCE [LARGE SCALE GENOMIC DNA]</scope>
    <source>
        <strain evidence="1">ZL_2023a</strain>
    </source>
</reference>
<comment type="caution">
    <text evidence="1">The sequence shown here is derived from an EMBL/GenBank/DDBJ whole genome shotgun (WGS) entry which is preliminary data.</text>
</comment>
<protein>
    <submittedName>
        <fullName evidence="1">Uncharacterized protein</fullName>
    </submittedName>
</protein>
<feature type="non-terminal residue" evidence="1">
    <location>
        <position position="1"/>
    </location>
</feature>
<dbReference type="Proteomes" id="UP001445076">
    <property type="component" value="Unassembled WGS sequence"/>
</dbReference>
<dbReference type="AlphaFoldDB" id="A0AAW0VYR6"/>
<organism evidence="1 2">
    <name type="scientific">Cherax quadricarinatus</name>
    <name type="common">Australian red claw crayfish</name>
    <dbReference type="NCBI Taxonomy" id="27406"/>
    <lineage>
        <taxon>Eukaryota</taxon>
        <taxon>Metazoa</taxon>
        <taxon>Ecdysozoa</taxon>
        <taxon>Arthropoda</taxon>
        <taxon>Crustacea</taxon>
        <taxon>Multicrustacea</taxon>
        <taxon>Malacostraca</taxon>
        <taxon>Eumalacostraca</taxon>
        <taxon>Eucarida</taxon>
        <taxon>Decapoda</taxon>
        <taxon>Pleocyemata</taxon>
        <taxon>Astacidea</taxon>
        <taxon>Parastacoidea</taxon>
        <taxon>Parastacidae</taxon>
        <taxon>Cherax</taxon>
    </lineage>
</organism>
<evidence type="ECO:0000313" key="2">
    <source>
        <dbReference type="Proteomes" id="UP001445076"/>
    </source>
</evidence>
<gene>
    <name evidence="1" type="ORF">OTU49_012406</name>
</gene>
<dbReference type="EMBL" id="JARKIK010000097">
    <property type="protein sequence ID" value="KAK8721975.1"/>
    <property type="molecule type" value="Genomic_DNA"/>
</dbReference>
<sequence length="110" mass="11906">NITQHPPNLTAFSKSHSSLRISQNLPHLTAASTSQQPHLTAASTSHSNLHISKQPPYLTADCTSCSAHLTSSTSCSALVDSRPIMSRSFFCPVSDNDLCCCIPRATFRTY</sequence>
<keyword evidence="2" id="KW-1185">Reference proteome</keyword>
<proteinExistence type="predicted"/>
<name>A0AAW0VYR6_CHEQU</name>